<dbReference type="SUPFAM" id="SSF55785">
    <property type="entry name" value="PYP-like sensor domain (PAS domain)"/>
    <property type="match status" value="1"/>
</dbReference>
<accession>A0ABZ3IGR9</accession>
<dbReference type="Gene3D" id="3.40.50.2300">
    <property type="match status" value="1"/>
</dbReference>
<dbReference type="InterPro" id="IPR035965">
    <property type="entry name" value="PAS-like_dom_sf"/>
</dbReference>
<dbReference type="EMBL" id="CP155573">
    <property type="protein sequence ID" value="XFO64619.1"/>
    <property type="molecule type" value="Genomic_DNA"/>
</dbReference>
<evidence type="ECO:0000256" key="3">
    <source>
        <dbReference type="ARBA" id="ARBA00023015"/>
    </source>
</evidence>
<evidence type="ECO:0000256" key="1">
    <source>
        <dbReference type="ARBA" id="ARBA00022741"/>
    </source>
</evidence>
<evidence type="ECO:0000313" key="7">
    <source>
        <dbReference type="EMBL" id="XFO64619.1"/>
    </source>
</evidence>
<evidence type="ECO:0000256" key="2">
    <source>
        <dbReference type="ARBA" id="ARBA00022840"/>
    </source>
</evidence>
<dbReference type="RefSeq" id="WP_094606052.1">
    <property type="nucleotide sequence ID" value="NZ_CP155573.1"/>
</dbReference>
<keyword evidence="4" id="KW-0804">Transcription</keyword>
<organism evidence="7 8">
    <name type="scientific">Sporomusa silvacetica DSM 10669</name>
    <dbReference type="NCBI Taxonomy" id="1123289"/>
    <lineage>
        <taxon>Bacteria</taxon>
        <taxon>Bacillati</taxon>
        <taxon>Bacillota</taxon>
        <taxon>Negativicutes</taxon>
        <taxon>Selenomonadales</taxon>
        <taxon>Sporomusaceae</taxon>
        <taxon>Sporomusa</taxon>
    </lineage>
</organism>
<sequence>MQTNKIALIAPNKDFTLRALDLFSEWGEKIHVAVASREDSIAIAQQLSERGADALICYASFNETIKTTVNIPTVSLRPSMLDILRSLQGVKEWLAKNGKWAGTQQTVGLIGDAIIAEATVVADILGIKTTILSDIRAGELSEFAAVVKEIADIADSQGSEPMSTMNDIPCFPITVGHETVFKSVRQARELILAGRVDRVKLEQFKAVMEFTGEGIVAVDSQRRIAYINHTAEKLLNKSKEQVVGCLAATTFPDVNLDDTLRYGQTRVAEMNDGSDQGFTCRIVPMLISGQTVGAVLTIAEAPFSAKDKDKASRALAESGYRATYNFEDFITANTFMKETLEAAKSYACVDSTILINGDTGTGKEIIAQSIHNYSQRCRGPFVAVNCAALPESLLESELFGYECGAFTGARKNGKKGLFEQADKGTIFLDEIGEVSLGMQARLLRVLQQREIMRVGGDKVIPVDVGIIAATHRNLPDLIEKGVFRRDLYYRLSILQLRLLPLSARPEDIPLLVENIGKKLSAKLFKQSLQFSAGAIEVLRRYQWPGNVRELAGVIERLIILKKDTNVTSDDVKKVLDVSDCQADGVRMVPKGTMEEIEYAIIMQVLKETGSHEQTAKILGISTTTIWRKIKLFQNERNDFNLQQIQ</sequence>
<dbReference type="Gene3D" id="1.10.10.60">
    <property type="entry name" value="Homeodomain-like"/>
    <property type="match status" value="1"/>
</dbReference>
<dbReference type="InterPro" id="IPR002078">
    <property type="entry name" value="Sigma_54_int"/>
</dbReference>
<dbReference type="Gene3D" id="3.40.50.10660">
    <property type="entry name" value="PrpR receptor domain-like"/>
    <property type="match status" value="1"/>
</dbReference>
<dbReference type="SUPFAM" id="SSF46689">
    <property type="entry name" value="Homeodomain-like"/>
    <property type="match status" value="1"/>
</dbReference>
<evidence type="ECO:0000259" key="6">
    <source>
        <dbReference type="PROSITE" id="PS50112"/>
    </source>
</evidence>
<keyword evidence="1" id="KW-0547">Nucleotide-binding</keyword>
<dbReference type="Pfam" id="PF00989">
    <property type="entry name" value="PAS"/>
    <property type="match status" value="1"/>
</dbReference>
<dbReference type="InterPro" id="IPR009057">
    <property type="entry name" value="Homeodomain-like_sf"/>
</dbReference>
<dbReference type="InterPro" id="IPR013767">
    <property type="entry name" value="PAS_fold"/>
</dbReference>
<evidence type="ECO:0000256" key="4">
    <source>
        <dbReference type="ARBA" id="ARBA00023163"/>
    </source>
</evidence>
<dbReference type="PROSITE" id="PS50045">
    <property type="entry name" value="SIGMA54_INTERACT_4"/>
    <property type="match status" value="1"/>
</dbReference>
<feature type="domain" description="PAS" evidence="6">
    <location>
        <begin position="200"/>
        <end position="244"/>
    </location>
</feature>
<feature type="domain" description="Sigma-54 factor interaction" evidence="5">
    <location>
        <begin position="329"/>
        <end position="559"/>
    </location>
</feature>
<dbReference type="SMART" id="SM00382">
    <property type="entry name" value="AAA"/>
    <property type="match status" value="1"/>
</dbReference>
<dbReference type="InterPro" id="IPR002197">
    <property type="entry name" value="HTH_Fis"/>
</dbReference>
<dbReference type="PANTHER" id="PTHR32071">
    <property type="entry name" value="TRANSCRIPTIONAL REGULATORY PROTEIN"/>
    <property type="match status" value="1"/>
</dbReference>
<dbReference type="Pfam" id="PF25601">
    <property type="entry name" value="AAA_lid_14"/>
    <property type="match status" value="1"/>
</dbReference>
<dbReference type="Pfam" id="PF00158">
    <property type="entry name" value="Sigma54_activat"/>
    <property type="match status" value="1"/>
</dbReference>
<dbReference type="Gene3D" id="3.40.50.300">
    <property type="entry name" value="P-loop containing nucleotide triphosphate hydrolases"/>
    <property type="match status" value="1"/>
</dbReference>
<keyword evidence="8" id="KW-1185">Reference proteome</keyword>
<dbReference type="InterPro" id="IPR010524">
    <property type="entry name" value="Sig_transdc_resp-reg_PrpR_N"/>
</dbReference>
<proteinExistence type="predicted"/>
<dbReference type="Pfam" id="PF06506">
    <property type="entry name" value="PrpR_N"/>
    <property type="match status" value="1"/>
</dbReference>
<dbReference type="InterPro" id="IPR003593">
    <property type="entry name" value="AAA+_ATPase"/>
</dbReference>
<dbReference type="PANTHER" id="PTHR32071:SF57">
    <property type="entry name" value="C4-DICARBOXYLATE TRANSPORT TRANSCRIPTIONAL REGULATORY PROTEIN DCTD"/>
    <property type="match status" value="1"/>
</dbReference>
<dbReference type="SUPFAM" id="SSF52540">
    <property type="entry name" value="P-loop containing nucleoside triphosphate hydrolases"/>
    <property type="match status" value="1"/>
</dbReference>
<dbReference type="Gene3D" id="3.30.450.20">
    <property type="entry name" value="PAS domain"/>
    <property type="match status" value="1"/>
</dbReference>
<keyword evidence="2" id="KW-0067">ATP-binding</keyword>
<dbReference type="PROSITE" id="PS50112">
    <property type="entry name" value="PAS"/>
    <property type="match status" value="1"/>
</dbReference>
<evidence type="ECO:0000259" key="5">
    <source>
        <dbReference type="PROSITE" id="PS50045"/>
    </source>
</evidence>
<dbReference type="InterPro" id="IPR058031">
    <property type="entry name" value="AAA_lid_NorR"/>
</dbReference>
<dbReference type="CDD" id="cd00130">
    <property type="entry name" value="PAS"/>
    <property type="match status" value="1"/>
</dbReference>
<dbReference type="InterPro" id="IPR027417">
    <property type="entry name" value="P-loop_NTPase"/>
</dbReference>
<protein>
    <submittedName>
        <fullName evidence="7">Anaerobic nitric oxide reductase transcription regulator NorR</fullName>
    </submittedName>
</protein>
<evidence type="ECO:0000313" key="8">
    <source>
        <dbReference type="Proteomes" id="UP000216752"/>
    </source>
</evidence>
<dbReference type="Pfam" id="PF02954">
    <property type="entry name" value="HTH_8"/>
    <property type="match status" value="1"/>
</dbReference>
<gene>
    <name evidence="7" type="primary">norR_1</name>
    <name evidence="7" type="ORF">SPSIL_007210</name>
</gene>
<reference evidence="7" key="1">
    <citation type="submission" date="2024-05" db="EMBL/GenBank/DDBJ databases">
        <title>Isolation and characterization of Sporomusa carbonis sp. nov., a carboxydotrophic hydrogenogen in the genus of Sporomusa isolated from a charcoal burning pile.</title>
        <authorList>
            <person name="Boeer T."/>
            <person name="Rosenbaum F."/>
            <person name="Eysell L."/>
            <person name="Mueller V."/>
            <person name="Daniel R."/>
            <person name="Poehlein A."/>
        </authorList>
    </citation>
    <scope>NUCLEOTIDE SEQUENCE [LARGE SCALE GENOMIC DNA]</scope>
    <source>
        <strain evidence="7">DSM 10669</strain>
    </source>
</reference>
<keyword evidence="3" id="KW-0805">Transcription regulation</keyword>
<dbReference type="PROSITE" id="PS00676">
    <property type="entry name" value="SIGMA54_INTERACT_2"/>
    <property type="match status" value="1"/>
</dbReference>
<dbReference type="PROSITE" id="PS00675">
    <property type="entry name" value="SIGMA54_INTERACT_1"/>
    <property type="match status" value="1"/>
</dbReference>
<dbReference type="InterPro" id="IPR000014">
    <property type="entry name" value="PAS"/>
</dbReference>
<dbReference type="InterPro" id="IPR025662">
    <property type="entry name" value="Sigma_54_int_dom_ATP-bd_1"/>
</dbReference>
<dbReference type="Gene3D" id="1.10.8.60">
    <property type="match status" value="1"/>
</dbReference>
<dbReference type="Proteomes" id="UP000216752">
    <property type="component" value="Chromosome"/>
</dbReference>
<dbReference type="CDD" id="cd00009">
    <property type="entry name" value="AAA"/>
    <property type="match status" value="1"/>
</dbReference>
<name>A0ABZ3IGR9_9FIRM</name>
<dbReference type="InterPro" id="IPR025943">
    <property type="entry name" value="Sigma_54_int_dom_ATP-bd_2"/>
</dbReference>
<dbReference type="SUPFAM" id="SSF159800">
    <property type="entry name" value="PrpR receptor domain-like"/>
    <property type="match status" value="1"/>
</dbReference>